<dbReference type="Pfam" id="PF01243">
    <property type="entry name" value="PNPOx_N"/>
    <property type="match status" value="1"/>
</dbReference>
<comment type="caution">
    <text evidence="2">The sequence shown here is derived from an EMBL/GenBank/DDBJ whole genome shotgun (WGS) entry which is preliminary data.</text>
</comment>
<sequence length="208" mass="22959">MGHRFLELATSPAARAAQAAQGSRAAYARMEGGQALFDQLGPREAAFIAARDSFYIASVNPDGWPYVQHRGGPPGFLKVLDDRRLGFADLAGNKQYLTLGNVATEDRVALFLMDYPNRRRLKLLGRMHAVDLAADAALADRLALPEYPARIERGFVIVVEALDWNCPQHITPRFTEAELAEGLAPIRHRLEALERENEALRARLAEAG</sequence>
<reference evidence="3" key="1">
    <citation type="journal article" date="2019" name="Int. J. Syst. Evol. Microbiol.">
        <title>The Global Catalogue of Microorganisms (GCM) 10K type strain sequencing project: providing services to taxonomists for standard genome sequencing and annotation.</title>
        <authorList>
            <consortium name="The Broad Institute Genomics Platform"/>
            <consortium name="The Broad Institute Genome Sequencing Center for Infectious Disease"/>
            <person name="Wu L."/>
            <person name="Ma J."/>
        </authorList>
    </citation>
    <scope>NUCLEOTIDE SEQUENCE [LARGE SCALE GENOMIC DNA]</scope>
    <source>
        <strain evidence="3">CGMCC 1.16855</strain>
    </source>
</reference>
<evidence type="ECO:0000259" key="1">
    <source>
        <dbReference type="Pfam" id="PF01243"/>
    </source>
</evidence>
<protein>
    <submittedName>
        <fullName evidence="2">Pyridoxamine 5'-phosphate oxidase family protein</fullName>
    </submittedName>
</protein>
<dbReference type="PANTHER" id="PTHR42815:SF2">
    <property type="entry name" value="FAD-BINDING, PUTATIVE (AFU_ORTHOLOGUE AFUA_6G07600)-RELATED"/>
    <property type="match status" value="1"/>
</dbReference>
<accession>A0ABV7BV31</accession>
<keyword evidence="3" id="KW-1185">Reference proteome</keyword>
<dbReference type="Proteomes" id="UP001595420">
    <property type="component" value="Unassembled WGS sequence"/>
</dbReference>
<feature type="domain" description="Pyridoxamine 5'-phosphate oxidase N-terminal" evidence="1">
    <location>
        <begin position="45"/>
        <end position="138"/>
    </location>
</feature>
<evidence type="ECO:0000313" key="3">
    <source>
        <dbReference type="Proteomes" id="UP001595420"/>
    </source>
</evidence>
<gene>
    <name evidence="2" type="ORF">ACFOD3_08390</name>
</gene>
<dbReference type="EMBL" id="JBHRSB010000002">
    <property type="protein sequence ID" value="MFC2999910.1"/>
    <property type="molecule type" value="Genomic_DNA"/>
</dbReference>
<proteinExistence type="predicted"/>
<dbReference type="RefSeq" id="WP_216835985.1">
    <property type="nucleotide sequence ID" value="NZ_JAFNJS010000002.1"/>
</dbReference>
<dbReference type="InterPro" id="IPR011576">
    <property type="entry name" value="Pyridox_Oxase_N"/>
</dbReference>
<name>A0ABV7BV31_9PROT</name>
<dbReference type="PANTHER" id="PTHR42815">
    <property type="entry name" value="FAD-BINDING, PUTATIVE (AFU_ORTHOLOGUE AFUA_6G07600)-RELATED"/>
    <property type="match status" value="1"/>
</dbReference>
<organism evidence="2 3">
    <name type="scientific">Falsiroseomonas tokyonensis</name>
    <dbReference type="NCBI Taxonomy" id="430521"/>
    <lineage>
        <taxon>Bacteria</taxon>
        <taxon>Pseudomonadati</taxon>
        <taxon>Pseudomonadota</taxon>
        <taxon>Alphaproteobacteria</taxon>
        <taxon>Acetobacterales</taxon>
        <taxon>Roseomonadaceae</taxon>
        <taxon>Falsiroseomonas</taxon>
    </lineage>
</organism>
<evidence type="ECO:0000313" key="2">
    <source>
        <dbReference type="EMBL" id="MFC2999910.1"/>
    </source>
</evidence>